<keyword evidence="4" id="KW-1185">Reference proteome</keyword>
<accession>A0A2A6CA71</accession>
<accession>A0A8R1U2Q2</accession>
<feature type="compositionally biased region" description="Basic and acidic residues" evidence="1">
    <location>
        <begin position="217"/>
        <end position="269"/>
    </location>
</feature>
<dbReference type="Proteomes" id="UP000005239">
    <property type="component" value="Unassembled WGS sequence"/>
</dbReference>
<name>A0A2A6CA71_PRIPA</name>
<feature type="compositionally biased region" description="Pro residues" evidence="1">
    <location>
        <begin position="320"/>
        <end position="333"/>
    </location>
</feature>
<sequence>MRLFFSLLLLSFTFVNCDKDEDSLWEELKRKAPLAFQMLKDKVSEAVEEWRDKEEDYSNKENTDEMLCEIDEDDDQVHKILKKLEKKDDKFKKLVKKIKKFFKARKDALDCSKTDSEGDECLCEDKSNEAFCFLESILLCSKGRYTKSEKEWRERCIALSLDPDKTPKPTKEEWERARNYESADGETKKPKNSDGEKYRERAIMDKLGIDDGSAGNEELKMALEKDKRKRRDKNDERRAKRYEEKCKRRDERAAAKKEKEVKKGSKKDSGVSGTEQTDVEMEGGTTGITEGATTGVTEIAFCGKKKAPPPKGLERASGEAPPPGGAPPPPSKPAAPGSDKKEEKKDGEEKKEEKEEEKQEKSKLSTPSKGGSAPEKEKTEGDDKGPASQTGATGATAA</sequence>
<reference evidence="3" key="2">
    <citation type="submission" date="2022-06" db="UniProtKB">
        <authorList>
            <consortium name="EnsemblMetazoa"/>
        </authorList>
    </citation>
    <scope>IDENTIFICATION</scope>
    <source>
        <strain evidence="3">PS312</strain>
    </source>
</reference>
<gene>
    <name evidence="3" type="primary">WBGene00091401</name>
</gene>
<evidence type="ECO:0000256" key="1">
    <source>
        <dbReference type="SAM" id="MobiDB-lite"/>
    </source>
</evidence>
<feature type="chain" id="PRO_5043724944" evidence="2">
    <location>
        <begin position="18"/>
        <end position="398"/>
    </location>
</feature>
<evidence type="ECO:0000256" key="2">
    <source>
        <dbReference type="SAM" id="SignalP"/>
    </source>
</evidence>
<feature type="region of interest" description="Disordered" evidence="1">
    <location>
        <begin position="166"/>
        <end position="398"/>
    </location>
</feature>
<proteinExistence type="predicted"/>
<evidence type="ECO:0000313" key="3">
    <source>
        <dbReference type="EnsemblMetazoa" id="PPA01847.1"/>
    </source>
</evidence>
<dbReference type="AlphaFoldDB" id="A0A2A6CA71"/>
<keyword evidence="2" id="KW-0732">Signal</keyword>
<feature type="compositionally biased region" description="Basic and acidic residues" evidence="1">
    <location>
        <begin position="166"/>
        <end position="209"/>
    </location>
</feature>
<organism evidence="3 4">
    <name type="scientific">Pristionchus pacificus</name>
    <name type="common">Parasitic nematode worm</name>
    <dbReference type="NCBI Taxonomy" id="54126"/>
    <lineage>
        <taxon>Eukaryota</taxon>
        <taxon>Metazoa</taxon>
        <taxon>Ecdysozoa</taxon>
        <taxon>Nematoda</taxon>
        <taxon>Chromadorea</taxon>
        <taxon>Rhabditida</taxon>
        <taxon>Rhabditina</taxon>
        <taxon>Diplogasteromorpha</taxon>
        <taxon>Diplogasteroidea</taxon>
        <taxon>Neodiplogasteridae</taxon>
        <taxon>Pristionchus</taxon>
    </lineage>
</organism>
<protein>
    <submittedName>
        <fullName evidence="3">Uncharacterized protein</fullName>
    </submittedName>
</protein>
<dbReference type="EnsemblMetazoa" id="PPA01847.1">
    <property type="protein sequence ID" value="PPA01847.1"/>
    <property type="gene ID" value="WBGene00091401"/>
</dbReference>
<reference evidence="4" key="1">
    <citation type="journal article" date="2008" name="Nat. Genet.">
        <title>The Pristionchus pacificus genome provides a unique perspective on nematode lifestyle and parasitism.</title>
        <authorList>
            <person name="Dieterich C."/>
            <person name="Clifton S.W."/>
            <person name="Schuster L.N."/>
            <person name="Chinwalla A."/>
            <person name="Delehaunty K."/>
            <person name="Dinkelacker I."/>
            <person name="Fulton L."/>
            <person name="Fulton R."/>
            <person name="Godfrey J."/>
            <person name="Minx P."/>
            <person name="Mitreva M."/>
            <person name="Roeseler W."/>
            <person name="Tian H."/>
            <person name="Witte H."/>
            <person name="Yang S.P."/>
            <person name="Wilson R.K."/>
            <person name="Sommer R.J."/>
        </authorList>
    </citation>
    <scope>NUCLEOTIDE SEQUENCE [LARGE SCALE GENOMIC DNA]</scope>
    <source>
        <strain evidence="4">PS312</strain>
    </source>
</reference>
<feature type="compositionally biased region" description="Basic and acidic residues" evidence="1">
    <location>
        <begin position="374"/>
        <end position="385"/>
    </location>
</feature>
<feature type="compositionally biased region" description="Basic and acidic residues" evidence="1">
    <location>
        <begin position="338"/>
        <end position="363"/>
    </location>
</feature>
<feature type="compositionally biased region" description="Low complexity" evidence="1">
    <location>
        <begin position="287"/>
        <end position="300"/>
    </location>
</feature>
<evidence type="ECO:0000313" key="4">
    <source>
        <dbReference type="Proteomes" id="UP000005239"/>
    </source>
</evidence>
<feature type="signal peptide" evidence="2">
    <location>
        <begin position="1"/>
        <end position="17"/>
    </location>
</feature>